<dbReference type="InterPro" id="IPR023614">
    <property type="entry name" value="Porin_dom_sf"/>
</dbReference>
<keyword evidence="3" id="KW-1134">Transmembrane beta strand</keyword>
<name>A0ABR4Q8E4_9CEST</name>
<comment type="subcellular location">
    <subcellularLocation>
        <location evidence="1">Mitochondrion outer membrane</location>
    </subcellularLocation>
</comment>
<evidence type="ECO:0000313" key="7">
    <source>
        <dbReference type="Proteomes" id="UP001651158"/>
    </source>
</evidence>
<keyword evidence="4" id="KW-1000">Mitochondrion outer membrane</keyword>
<evidence type="ECO:0000256" key="1">
    <source>
        <dbReference type="ARBA" id="ARBA00004294"/>
    </source>
</evidence>
<dbReference type="InterPro" id="IPR027246">
    <property type="entry name" value="Porin_Euk/Tom40"/>
</dbReference>
<gene>
    <name evidence="6" type="ORF">TcWFU_009811</name>
</gene>
<keyword evidence="7" id="KW-1185">Reference proteome</keyword>
<evidence type="ECO:0000256" key="2">
    <source>
        <dbReference type="ARBA" id="ARBA00007780"/>
    </source>
</evidence>
<sequence>MTPPSFADIGKSARDLLRKNFDLGIRFVSFKGRSGNLEFLSRVDNAFRVGKMLGTFESKYSLKESGLTLSEKWSSKGFMSADVSIDGQIFDGLCNTLKTEYDVESRTNRISLKSVYKNDFLNGQVNFQFRNPLPDAIQSLVVGHQDYLVGVDMHYDAFQKELRHVDFAFAYSVKDFGFHGIITNWAHTFTAGVYQRLSNQLEYAAEATWNRDVPDYNWAIACRIATDPDKRHILKVKLDSLQRISVSLMNRIFEGVEASVSVMFNDVEETQIGFGVEIER</sequence>
<evidence type="ECO:0000256" key="3">
    <source>
        <dbReference type="ARBA" id="ARBA00022452"/>
    </source>
</evidence>
<dbReference type="Proteomes" id="UP001651158">
    <property type="component" value="Unassembled WGS sequence"/>
</dbReference>
<dbReference type="PANTHER" id="PTHR11743">
    <property type="entry name" value="VOLTAGE-DEPENDENT ANION-SELECTIVE CHANNEL"/>
    <property type="match status" value="1"/>
</dbReference>
<reference evidence="6 7" key="1">
    <citation type="journal article" date="2022" name="Front. Cell. Infect. Microbiol.">
        <title>The Genomes of Two Strains of Taenia crassiceps the Animal Model for the Study of Human Cysticercosis.</title>
        <authorList>
            <person name="Bobes R.J."/>
            <person name="Estrada K."/>
            <person name="Rios-Valencia D.G."/>
            <person name="Calderon-Gallegos A."/>
            <person name="de la Torre P."/>
            <person name="Carrero J.C."/>
            <person name="Sanchez-Flores A."/>
            <person name="Laclette J.P."/>
        </authorList>
    </citation>
    <scope>NUCLEOTIDE SEQUENCE [LARGE SCALE GENOMIC DNA]</scope>
    <source>
        <strain evidence="6">WFUcys</strain>
    </source>
</reference>
<accession>A0ABR4Q8E4</accession>
<dbReference type="EMBL" id="JAKROA010000007">
    <property type="protein sequence ID" value="KAL5105961.1"/>
    <property type="molecule type" value="Genomic_DNA"/>
</dbReference>
<dbReference type="Pfam" id="PF01459">
    <property type="entry name" value="Porin_3"/>
    <property type="match status" value="1"/>
</dbReference>
<keyword evidence="4" id="KW-0496">Mitochondrion</keyword>
<keyword evidence="5" id="KW-0626">Porin</keyword>
<protein>
    <submittedName>
        <fullName evidence="6">Voltage-dependent anion-selective channel</fullName>
    </submittedName>
</protein>
<keyword evidence="3" id="KW-0812">Transmembrane</keyword>
<keyword evidence="3" id="KW-0472">Membrane</keyword>
<keyword evidence="5" id="KW-0406">Ion transport</keyword>
<dbReference type="Gene3D" id="2.40.160.10">
    <property type="entry name" value="Porin"/>
    <property type="match status" value="1"/>
</dbReference>
<comment type="caution">
    <text evidence="6">The sequence shown here is derived from an EMBL/GenBank/DDBJ whole genome shotgun (WGS) entry which is preliminary data.</text>
</comment>
<dbReference type="CDD" id="cd07306">
    <property type="entry name" value="Porin3_VDAC"/>
    <property type="match status" value="1"/>
</dbReference>
<dbReference type="PANTHER" id="PTHR11743:SF70">
    <property type="entry name" value="GH26960P-RELATED"/>
    <property type="match status" value="1"/>
</dbReference>
<organism evidence="6 7">
    <name type="scientific">Taenia crassiceps</name>
    <dbReference type="NCBI Taxonomy" id="6207"/>
    <lineage>
        <taxon>Eukaryota</taxon>
        <taxon>Metazoa</taxon>
        <taxon>Spiralia</taxon>
        <taxon>Lophotrochozoa</taxon>
        <taxon>Platyhelminthes</taxon>
        <taxon>Cestoda</taxon>
        <taxon>Eucestoda</taxon>
        <taxon>Cyclophyllidea</taxon>
        <taxon>Taeniidae</taxon>
        <taxon>Taenia</taxon>
    </lineage>
</organism>
<keyword evidence="5" id="KW-0813">Transport</keyword>
<comment type="similarity">
    <text evidence="2">Belongs to the eukaryotic mitochondrial porin family.</text>
</comment>
<dbReference type="PRINTS" id="PR00185">
    <property type="entry name" value="EUKARYTPORIN"/>
</dbReference>
<evidence type="ECO:0000256" key="4">
    <source>
        <dbReference type="ARBA" id="ARBA00022787"/>
    </source>
</evidence>
<evidence type="ECO:0000256" key="5">
    <source>
        <dbReference type="ARBA" id="ARBA00023114"/>
    </source>
</evidence>
<proteinExistence type="inferred from homology"/>
<evidence type="ECO:0000313" key="6">
    <source>
        <dbReference type="EMBL" id="KAL5105961.1"/>
    </source>
</evidence>
<dbReference type="InterPro" id="IPR001925">
    <property type="entry name" value="Porin_Euk"/>
</dbReference>